<name>A0AAD9Z1C7_9LECA</name>
<keyword evidence="8 14" id="KW-0274">FAD</keyword>
<evidence type="ECO:0000256" key="14">
    <source>
        <dbReference type="PIRNR" id="PIRNR000209"/>
    </source>
</evidence>
<comment type="similarity">
    <text evidence="2 14">In the N-terminal section; belongs to the cytochrome P450 family.</text>
</comment>
<evidence type="ECO:0000256" key="6">
    <source>
        <dbReference type="ARBA" id="ARBA00022643"/>
    </source>
</evidence>
<evidence type="ECO:0000256" key="9">
    <source>
        <dbReference type="ARBA" id="ARBA00022857"/>
    </source>
</evidence>
<evidence type="ECO:0000256" key="15">
    <source>
        <dbReference type="PIRSR" id="PIRSR000209-1"/>
    </source>
</evidence>
<dbReference type="InterPro" id="IPR029039">
    <property type="entry name" value="Flavoprotein-like_sf"/>
</dbReference>
<dbReference type="Gene3D" id="1.20.990.10">
    <property type="entry name" value="NADPH-cytochrome p450 Reductase, Chain A, domain 3"/>
    <property type="match status" value="1"/>
</dbReference>
<dbReference type="PROSITE" id="PS50902">
    <property type="entry name" value="FLAVODOXIN_LIKE"/>
    <property type="match status" value="1"/>
</dbReference>
<protein>
    <recommendedName>
        <fullName evidence="14">Bifunctional cytochrome P450/NADPH--P450 reductase</fullName>
    </recommendedName>
    <domain>
        <recommendedName>
            <fullName evidence="14">Cytochrome P450</fullName>
            <ecNumber evidence="14">1.14.14.1</ecNumber>
        </recommendedName>
    </domain>
    <domain>
        <recommendedName>
            <fullName evidence="14">NADPH--cytochrome P450 reductase</fullName>
            <ecNumber evidence="14">1.6.2.4</ecNumber>
        </recommendedName>
    </domain>
</protein>
<keyword evidence="5 14" id="KW-0285">Flavoprotein</keyword>
<proteinExistence type="inferred from homology"/>
<comment type="catalytic activity">
    <reaction evidence="14">
        <text>an organic molecule + reduced [NADPH--hemoprotein reductase] + O2 = an alcohol + oxidized [NADPH--hemoprotein reductase] + H2O + H(+)</text>
        <dbReference type="Rhea" id="RHEA:17149"/>
        <dbReference type="Rhea" id="RHEA-COMP:11964"/>
        <dbReference type="Rhea" id="RHEA-COMP:11965"/>
        <dbReference type="ChEBI" id="CHEBI:15377"/>
        <dbReference type="ChEBI" id="CHEBI:15378"/>
        <dbReference type="ChEBI" id="CHEBI:15379"/>
        <dbReference type="ChEBI" id="CHEBI:30879"/>
        <dbReference type="ChEBI" id="CHEBI:57618"/>
        <dbReference type="ChEBI" id="CHEBI:58210"/>
        <dbReference type="ChEBI" id="CHEBI:142491"/>
        <dbReference type="EC" id="1.14.14.1"/>
    </reaction>
</comment>
<dbReference type="PIRSF" id="PIRSF000209">
    <property type="entry name" value="Bifunctional_P450_P450R"/>
    <property type="match status" value="1"/>
</dbReference>
<reference evidence="18" key="1">
    <citation type="submission" date="2022-11" db="EMBL/GenBank/DDBJ databases">
        <title>Chromosomal genome sequence assembly and mating type (MAT) locus characterization of the leprose asexual lichenized fungus Lepraria neglecta (Nyl.) Erichsen.</title>
        <authorList>
            <person name="Allen J.L."/>
            <person name="Pfeffer B."/>
        </authorList>
    </citation>
    <scope>NUCLEOTIDE SEQUENCE</scope>
    <source>
        <strain evidence="18">Allen 5258</strain>
    </source>
</reference>
<evidence type="ECO:0000313" key="19">
    <source>
        <dbReference type="Proteomes" id="UP001276659"/>
    </source>
</evidence>
<dbReference type="PROSITE" id="PS00086">
    <property type="entry name" value="CYTOCHROME_P450"/>
    <property type="match status" value="1"/>
</dbReference>
<dbReference type="GO" id="GO:0050660">
    <property type="term" value="F:flavin adenine dinucleotide binding"/>
    <property type="evidence" value="ECO:0007669"/>
    <property type="project" value="TreeGrafter"/>
</dbReference>
<dbReference type="CDD" id="cd06206">
    <property type="entry name" value="bifunctional_CYPOR"/>
    <property type="match status" value="1"/>
</dbReference>
<dbReference type="AlphaFoldDB" id="A0AAD9Z1C7"/>
<dbReference type="Gene3D" id="3.40.50.80">
    <property type="entry name" value="Nucleotide-binding domain of ferredoxin-NADP reductase (FNR) module"/>
    <property type="match status" value="1"/>
</dbReference>
<dbReference type="SUPFAM" id="SSF48264">
    <property type="entry name" value="Cytochrome P450"/>
    <property type="match status" value="1"/>
</dbReference>
<dbReference type="EC" id="1.14.14.1" evidence="14"/>
<dbReference type="GO" id="GO:0020037">
    <property type="term" value="F:heme binding"/>
    <property type="evidence" value="ECO:0007669"/>
    <property type="project" value="UniProtKB-UniRule"/>
</dbReference>
<dbReference type="InterPro" id="IPR023173">
    <property type="entry name" value="NADPH_Cyt_P450_Rdtase_alpha"/>
</dbReference>
<dbReference type="InterPro" id="IPR023206">
    <property type="entry name" value="Bifunctional_P450_P450_red"/>
</dbReference>
<keyword evidence="13 14" id="KW-0503">Monooxygenase</keyword>
<dbReference type="InterPro" id="IPR017938">
    <property type="entry name" value="Riboflavin_synthase-like_b-brl"/>
</dbReference>
<evidence type="ECO:0000256" key="4">
    <source>
        <dbReference type="ARBA" id="ARBA00022617"/>
    </source>
</evidence>
<evidence type="ECO:0000256" key="5">
    <source>
        <dbReference type="ARBA" id="ARBA00022630"/>
    </source>
</evidence>
<evidence type="ECO:0000313" key="18">
    <source>
        <dbReference type="EMBL" id="KAK3169711.1"/>
    </source>
</evidence>
<keyword evidence="4 14" id="KW-0349">Heme</keyword>
<dbReference type="GO" id="GO:0005506">
    <property type="term" value="F:iron ion binding"/>
    <property type="evidence" value="ECO:0007669"/>
    <property type="project" value="UniProtKB-UniRule"/>
</dbReference>
<dbReference type="InterPro" id="IPR003097">
    <property type="entry name" value="CysJ-like_FAD-binding"/>
</dbReference>
<keyword evidence="9 14" id="KW-0521">NADP</keyword>
<evidence type="ECO:0000256" key="8">
    <source>
        <dbReference type="ARBA" id="ARBA00022827"/>
    </source>
</evidence>
<dbReference type="SUPFAM" id="SSF63380">
    <property type="entry name" value="Riboflavin synthase domain-like"/>
    <property type="match status" value="1"/>
</dbReference>
<dbReference type="PROSITE" id="PS51384">
    <property type="entry name" value="FAD_FR"/>
    <property type="match status" value="1"/>
</dbReference>
<dbReference type="GO" id="GO:0005829">
    <property type="term" value="C:cytosol"/>
    <property type="evidence" value="ECO:0007669"/>
    <property type="project" value="TreeGrafter"/>
</dbReference>
<dbReference type="Pfam" id="PF00067">
    <property type="entry name" value="p450"/>
    <property type="match status" value="1"/>
</dbReference>
<dbReference type="Pfam" id="PF00258">
    <property type="entry name" value="Flavodoxin_1"/>
    <property type="match status" value="1"/>
</dbReference>
<dbReference type="Gene3D" id="2.40.30.10">
    <property type="entry name" value="Translation factors"/>
    <property type="match status" value="1"/>
</dbReference>
<keyword evidence="12 14" id="KW-0408">Iron</keyword>
<dbReference type="GO" id="GO:0003958">
    <property type="term" value="F:NADPH-hemoprotein reductase activity"/>
    <property type="evidence" value="ECO:0007669"/>
    <property type="project" value="UniProtKB-UniRule"/>
</dbReference>
<dbReference type="Proteomes" id="UP001276659">
    <property type="component" value="Unassembled WGS sequence"/>
</dbReference>
<dbReference type="PANTHER" id="PTHR19384:SF127">
    <property type="entry name" value="BIFUNCTIONAL CYTOCHROME P450_NADPH--P450 REDUCTASE"/>
    <property type="match status" value="1"/>
</dbReference>
<evidence type="ECO:0000256" key="12">
    <source>
        <dbReference type="ARBA" id="ARBA00023004"/>
    </source>
</evidence>
<organism evidence="18 19">
    <name type="scientific">Lepraria neglecta</name>
    <dbReference type="NCBI Taxonomy" id="209136"/>
    <lineage>
        <taxon>Eukaryota</taxon>
        <taxon>Fungi</taxon>
        <taxon>Dikarya</taxon>
        <taxon>Ascomycota</taxon>
        <taxon>Pezizomycotina</taxon>
        <taxon>Lecanoromycetes</taxon>
        <taxon>OSLEUM clade</taxon>
        <taxon>Lecanoromycetidae</taxon>
        <taxon>Lecanorales</taxon>
        <taxon>Lecanorineae</taxon>
        <taxon>Stereocaulaceae</taxon>
        <taxon>Lepraria</taxon>
    </lineage>
</organism>
<dbReference type="EMBL" id="JASNWA010000009">
    <property type="protein sequence ID" value="KAK3169711.1"/>
    <property type="molecule type" value="Genomic_DNA"/>
</dbReference>
<dbReference type="InterPro" id="IPR036396">
    <property type="entry name" value="Cyt_P450_sf"/>
</dbReference>
<dbReference type="FunFam" id="1.10.630.10:FF:000040">
    <property type="entry name" value="Bifunctional cytochrome P450/NADPH--P450 reductase"/>
    <property type="match status" value="1"/>
</dbReference>
<keyword evidence="6 14" id="KW-0288">FMN</keyword>
<comment type="cofactor">
    <cofactor evidence="14">
        <name>FAD</name>
        <dbReference type="ChEBI" id="CHEBI:57692"/>
    </cofactor>
    <cofactor evidence="14">
        <name>FMN</name>
        <dbReference type="ChEBI" id="CHEBI:58210"/>
    </cofactor>
</comment>
<comment type="caution">
    <text evidence="18">The sequence shown here is derived from an EMBL/GenBank/DDBJ whole genome shotgun (WGS) entry which is preliminary data.</text>
</comment>
<keyword evidence="10 14" id="KW-0249">Electron transport</keyword>
<dbReference type="CDD" id="cd11068">
    <property type="entry name" value="CYP120A1"/>
    <property type="match status" value="1"/>
</dbReference>
<evidence type="ECO:0000256" key="11">
    <source>
        <dbReference type="ARBA" id="ARBA00023002"/>
    </source>
</evidence>
<evidence type="ECO:0000256" key="1">
    <source>
        <dbReference type="ARBA" id="ARBA00001971"/>
    </source>
</evidence>
<dbReference type="InterPro" id="IPR001433">
    <property type="entry name" value="OxRdtase_FAD/NAD-bd"/>
</dbReference>
<keyword evidence="11 14" id="KW-0560">Oxidoreductase</keyword>
<feature type="domain" description="Flavodoxin-like" evidence="16">
    <location>
        <begin position="500"/>
        <end position="640"/>
    </location>
</feature>
<keyword evidence="7 14" id="KW-0479">Metal-binding</keyword>
<dbReference type="SUPFAM" id="SSF52218">
    <property type="entry name" value="Flavoproteins"/>
    <property type="match status" value="1"/>
</dbReference>
<feature type="domain" description="FAD-binding FR-type" evidence="17">
    <location>
        <begin position="678"/>
        <end position="908"/>
    </location>
</feature>
<keyword evidence="3 14" id="KW-0813">Transport</keyword>
<feature type="binding site" description="axial binding residue" evidence="15">
    <location>
        <position position="406"/>
    </location>
    <ligand>
        <name>heme</name>
        <dbReference type="ChEBI" id="CHEBI:30413"/>
    </ligand>
    <ligandPart>
        <name>Fe</name>
        <dbReference type="ChEBI" id="CHEBI:18248"/>
    </ligandPart>
</feature>
<dbReference type="InterPro" id="IPR039261">
    <property type="entry name" value="FNR_nucleotide-bd"/>
</dbReference>
<comment type="catalytic activity">
    <reaction evidence="14">
        <text>2 oxidized [cytochrome P450] + NADPH = 2 reduced [cytochrome P450] + NADP(+) + H(+)</text>
        <dbReference type="Rhea" id="RHEA:24040"/>
        <dbReference type="Rhea" id="RHEA-COMP:14627"/>
        <dbReference type="Rhea" id="RHEA-COMP:14628"/>
        <dbReference type="ChEBI" id="CHEBI:15378"/>
        <dbReference type="ChEBI" id="CHEBI:55376"/>
        <dbReference type="ChEBI" id="CHEBI:57783"/>
        <dbReference type="ChEBI" id="CHEBI:58349"/>
        <dbReference type="ChEBI" id="CHEBI:60344"/>
        <dbReference type="EC" id="1.6.2.4"/>
    </reaction>
</comment>
<dbReference type="InterPro" id="IPR001128">
    <property type="entry name" value="Cyt_P450"/>
</dbReference>
<accession>A0AAD9Z1C7</accession>
<dbReference type="GO" id="GO:0070330">
    <property type="term" value="F:aromatase activity"/>
    <property type="evidence" value="ECO:0007669"/>
    <property type="project" value="UniProtKB-UniRule"/>
</dbReference>
<dbReference type="EC" id="1.6.2.4" evidence="14"/>
<dbReference type="InterPro" id="IPR002401">
    <property type="entry name" value="Cyt_P450_E_grp-I"/>
</dbReference>
<evidence type="ECO:0000259" key="17">
    <source>
        <dbReference type="PROSITE" id="PS51384"/>
    </source>
</evidence>
<dbReference type="PANTHER" id="PTHR19384">
    <property type="entry name" value="NITRIC OXIDE SYNTHASE-RELATED"/>
    <property type="match status" value="1"/>
</dbReference>
<dbReference type="InterPro" id="IPR008254">
    <property type="entry name" value="Flavodoxin/NO_synth"/>
</dbReference>
<dbReference type="SUPFAM" id="SSF52343">
    <property type="entry name" value="Ferredoxin reductase-like, C-terminal NADP-linked domain"/>
    <property type="match status" value="1"/>
</dbReference>
<dbReference type="Gene3D" id="1.10.630.10">
    <property type="entry name" value="Cytochrome P450"/>
    <property type="match status" value="1"/>
</dbReference>
<evidence type="ECO:0000256" key="2">
    <source>
        <dbReference type="ARBA" id="ARBA00010018"/>
    </source>
</evidence>
<dbReference type="PRINTS" id="PR00385">
    <property type="entry name" value="P450"/>
</dbReference>
<evidence type="ECO:0000256" key="10">
    <source>
        <dbReference type="ARBA" id="ARBA00022982"/>
    </source>
</evidence>
<gene>
    <name evidence="18" type="ORF">OEA41_009095</name>
</gene>
<keyword evidence="19" id="KW-1185">Reference proteome</keyword>
<dbReference type="GO" id="GO:0010181">
    <property type="term" value="F:FMN binding"/>
    <property type="evidence" value="ECO:0007669"/>
    <property type="project" value="UniProtKB-UniRule"/>
</dbReference>
<dbReference type="InterPro" id="IPR017927">
    <property type="entry name" value="FAD-bd_FR_type"/>
</dbReference>
<dbReference type="Pfam" id="PF00175">
    <property type="entry name" value="NAD_binding_1"/>
    <property type="match status" value="1"/>
</dbReference>
<comment type="cofactor">
    <cofactor evidence="1 14 15">
        <name>heme</name>
        <dbReference type="ChEBI" id="CHEBI:30413"/>
    </cofactor>
</comment>
<evidence type="ECO:0000256" key="13">
    <source>
        <dbReference type="ARBA" id="ARBA00023033"/>
    </source>
</evidence>
<evidence type="ECO:0000256" key="7">
    <source>
        <dbReference type="ARBA" id="ARBA00022723"/>
    </source>
</evidence>
<dbReference type="Gene3D" id="3.40.50.360">
    <property type="match status" value="1"/>
</dbReference>
<evidence type="ECO:0000259" key="16">
    <source>
        <dbReference type="PROSITE" id="PS50902"/>
    </source>
</evidence>
<dbReference type="Pfam" id="PF00667">
    <property type="entry name" value="FAD_binding_1"/>
    <property type="match status" value="1"/>
</dbReference>
<dbReference type="PRINTS" id="PR00463">
    <property type="entry name" value="EP450I"/>
</dbReference>
<dbReference type="InterPro" id="IPR017972">
    <property type="entry name" value="Cyt_P450_CS"/>
</dbReference>
<sequence>MFKSVPGPPAYPIIGNILDIRDEVPIHAMANLADKYGPIFKLILRGKEVYFVSNCQMVGELCDETRFIKIAPDALTKDRPSGPSGLFVARESDPDWGQAHRILMPAFGPLAIGHMFDEMHDIATQLVLKWARKGPENRIPVTDDFTRLTLDTIALCAMDYRFNSFYQDEMHPFVKAMTNSLSARNGPSSLWDVIKTLGGGTSQDLLNDRKLMADVAAQLVKFRREHPSDKKDLLNAMVKGKDPRTGEGMRDELISANMVTFLVAGHETTSGLLSFAFMQLLKNPAAHRAAQSEVDRVIGMAKMRLEHLKDLKYLNAVLRETLRLSPTVPAFVRQVRDENNENPPSIGGYELPRDRKVIALISKSQQDPDVYGDDAKEFKPERMLDEKFEKLPKSAWKPFGTGMRACIGRPFAWQEALLVTALILQNFDLKLDDPSYKPSVKQTLTLKPRGLFIRATLRKGIDATKLQETMISNGSAPTENNAQLSKPLDANSQGEGLREMSILYGSNTGTCETLAQRLASDASRFGYNGKVMDMDSATSDLPSHQPVVVITASYEGQPPDNAAHFINWLTSDQAASLEGVEYAVFGCGHSDWSATFQRIPALVDEVFEQKEGTRIVTRGVSDAAKGDIFSDFDQWADQIFWPAMTKRQGSQPSLENIDRSPQLKIELISGDRASRLRQGVCQAVVQDVRSLVSPSEPEKRHMEILLPADMTYEPGDYLTVLPLNPEANIQRVMTRYHILWDVTIVIKSKGSTTLPAYMPMLVSALLKGYVELGQPAKKKDIKILEVSTRNDEAVRETLATLKDTNFESDVLAKRTSILDLLERYPSIDLPFNVFLAMLPPMRHRHYSISSSPLADPTGCTITYSVIDEASLSGQGQFVGVAGSYLKSLHPGDSIQVAVRAANKQFRLPLQAERTPILMLCAGTGFAPFRGFVQQRAEQLKADKTRKLAPAILFIGCRSSTLDRLYAEELDAWGRDGTVDVRYAFSKEQDHIDAKGCKYVQDRMIKDKEDIFGLWDQGAKVFICGSSGLAKAVGKAARTLIKERVKAIDGSDVEEERLNKWFRENRNERFVTDVFA</sequence>
<evidence type="ECO:0000256" key="3">
    <source>
        <dbReference type="ARBA" id="ARBA00022448"/>
    </source>
</evidence>